<proteinExistence type="predicted"/>
<sequence length="83" mass="8850">MASLVLLLTEFLHPHRILDYETQTHTPASTAAATAAAAAAAVKLNQAWSNGGPRTENGSCDDVDAVVEEDLAESWAFVDLVWP</sequence>
<name>A0AAD3XW37_NEPGR</name>
<evidence type="ECO:0000313" key="2">
    <source>
        <dbReference type="Proteomes" id="UP001279734"/>
    </source>
</evidence>
<dbReference type="AlphaFoldDB" id="A0AAD3XW37"/>
<protein>
    <submittedName>
        <fullName evidence="1">Uncharacterized protein</fullName>
    </submittedName>
</protein>
<keyword evidence="2" id="KW-1185">Reference proteome</keyword>
<organism evidence="1 2">
    <name type="scientific">Nepenthes gracilis</name>
    <name type="common">Slender pitcher plant</name>
    <dbReference type="NCBI Taxonomy" id="150966"/>
    <lineage>
        <taxon>Eukaryota</taxon>
        <taxon>Viridiplantae</taxon>
        <taxon>Streptophyta</taxon>
        <taxon>Embryophyta</taxon>
        <taxon>Tracheophyta</taxon>
        <taxon>Spermatophyta</taxon>
        <taxon>Magnoliopsida</taxon>
        <taxon>eudicotyledons</taxon>
        <taxon>Gunneridae</taxon>
        <taxon>Pentapetalae</taxon>
        <taxon>Caryophyllales</taxon>
        <taxon>Nepenthaceae</taxon>
        <taxon>Nepenthes</taxon>
    </lineage>
</organism>
<reference evidence="1" key="1">
    <citation type="submission" date="2023-05" db="EMBL/GenBank/DDBJ databases">
        <title>Nepenthes gracilis genome sequencing.</title>
        <authorList>
            <person name="Fukushima K."/>
        </authorList>
    </citation>
    <scope>NUCLEOTIDE SEQUENCE</scope>
    <source>
        <strain evidence="1">SING2019-196</strain>
    </source>
</reference>
<evidence type="ECO:0000313" key="1">
    <source>
        <dbReference type="EMBL" id="GMH18644.1"/>
    </source>
</evidence>
<accession>A0AAD3XW37</accession>
<dbReference type="EMBL" id="BSYO01000019">
    <property type="protein sequence ID" value="GMH18644.1"/>
    <property type="molecule type" value="Genomic_DNA"/>
</dbReference>
<gene>
    <name evidence="1" type="ORF">Nepgr_020485</name>
</gene>
<dbReference type="Proteomes" id="UP001279734">
    <property type="component" value="Unassembled WGS sequence"/>
</dbReference>
<comment type="caution">
    <text evidence="1">The sequence shown here is derived from an EMBL/GenBank/DDBJ whole genome shotgun (WGS) entry which is preliminary data.</text>
</comment>